<feature type="transmembrane region" description="Helical" evidence="1">
    <location>
        <begin position="53"/>
        <end position="74"/>
    </location>
</feature>
<dbReference type="Proteomes" id="UP000220836">
    <property type="component" value="Unassembled WGS sequence"/>
</dbReference>
<name>A0A238KZ79_9RHOB</name>
<dbReference type="AlphaFoldDB" id="A0A238KZ79"/>
<keyword evidence="1" id="KW-1133">Transmembrane helix</keyword>
<evidence type="ECO:0008006" key="4">
    <source>
        <dbReference type="Google" id="ProtNLM"/>
    </source>
</evidence>
<dbReference type="EMBL" id="FXYH01000016">
    <property type="protein sequence ID" value="SMX48115.1"/>
    <property type="molecule type" value="Genomic_DNA"/>
</dbReference>
<organism evidence="2 3">
    <name type="scientific">Pelagimonas varians</name>
    <dbReference type="NCBI Taxonomy" id="696760"/>
    <lineage>
        <taxon>Bacteria</taxon>
        <taxon>Pseudomonadati</taxon>
        <taxon>Pseudomonadota</taxon>
        <taxon>Alphaproteobacteria</taxon>
        <taxon>Rhodobacterales</taxon>
        <taxon>Roseobacteraceae</taxon>
        <taxon>Pelagimonas</taxon>
    </lineage>
</organism>
<feature type="transmembrane region" description="Helical" evidence="1">
    <location>
        <begin position="12"/>
        <end position="33"/>
    </location>
</feature>
<sequence length="191" mass="20550">MLNGLRTTIIGGIIFLVPIIFVLLILGKAYGIALQVAAPISKLFPIESFGGIALANILAAFAVIAVCYTAGLIARSSLISAKVAKMDQFLTRAIPTYHFTKKGFIDSVGNKSFEDDWKVVWIGDPADKRALGFEISKLANGDVLIFQPNTPNTSTGFVWSVPAHHVELIDIAPRDLSKHLKSYGIGLPGDI</sequence>
<dbReference type="OrthoDB" id="6399850at2"/>
<gene>
    <name evidence="2" type="ORF">PEV8663_03743</name>
</gene>
<proteinExistence type="predicted"/>
<protein>
    <recommendedName>
        <fullName evidence="4">DUF502 domain-containing protein</fullName>
    </recommendedName>
</protein>
<keyword evidence="3" id="KW-1185">Reference proteome</keyword>
<reference evidence="2 3" key="1">
    <citation type="submission" date="2017-05" db="EMBL/GenBank/DDBJ databases">
        <authorList>
            <person name="Song R."/>
            <person name="Chenine A.L."/>
            <person name="Ruprecht R.M."/>
        </authorList>
    </citation>
    <scope>NUCLEOTIDE SEQUENCE [LARGE SCALE GENOMIC DNA]</scope>
    <source>
        <strain evidence="2 3">CECT 8663</strain>
    </source>
</reference>
<dbReference type="RefSeq" id="WP_097806194.1">
    <property type="nucleotide sequence ID" value="NZ_FXYH01000016.1"/>
</dbReference>
<evidence type="ECO:0000313" key="3">
    <source>
        <dbReference type="Proteomes" id="UP000220836"/>
    </source>
</evidence>
<evidence type="ECO:0000256" key="1">
    <source>
        <dbReference type="SAM" id="Phobius"/>
    </source>
</evidence>
<keyword evidence="1" id="KW-0812">Transmembrane</keyword>
<accession>A0A238KZ79</accession>
<evidence type="ECO:0000313" key="2">
    <source>
        <dbReference type="EMBL" id="SMX48115.1"/>
    </source>
</evidence>
<keyword evidence="1" id="KW-0472">Membrane</keyword>